<accession>A0A6S7EXA5</accession>
<dbReference type="InterPro" id="IPR000847">
    <property type="entry name" value="LysR_HTH_N"/>
</dbReference>
<organism evidence="6 7">
    <name type="scientific">Achromobacter insolitus</name>
    <dbReference type="NCBI Taxonomy" id="217204"/>
    <lineage>
        <taxon>Bacteria</taxon>
        <taxon>Pseudomonadati</taxon>
        <taxon>Pseudomonadota</taxon>
        <taxon>Betaproteobacteria</taxon>
        <taxon>Burkholderiales</taxon>
        <taxon>Alcaligenaceae</taxon>
        <taxon>Achromobacter</taxon>
    </lineage>
</organism>
<dbReference type="PANTHER" id="PTHR30537:SF80">
    <property type="entry name" value="TRANSCRIPTIONAL REGULATOR"/>
    <property type="match status" value="1"/>
</dbReference>
<dbReference type="GO" id="GO:0003677">
    <property type="term" value="F:DNA binding"/>
    <property type="evidence" value="ECO:0007669"/>
    <property type="project" value="UniProtKB-KW"/>
</dbReference>
<evidence type="ECO:0000256" key="2">
    <source>
        <dbReference type="ARBA" id="ARBA00023015"/>
    </source>
</evidence>
<dbReference type="Pfam" id="PF03466">
    <property type="entry name" value="LysR_substrate"/>
    <property type="match status" value="1"/>
</dbReference>
<keyword evidence="3" id="KW-0238">DNA-binding</keyword>
<evidence type="ECO:0000313" key="7">
    <source>
        <dbReference type="Proteomes" id="UP000494183"/>
    </source>
</evidence>
<protein>
    <submittedName>
        <fullName evidence="6">HTH-type transcriptional regulator DmlR</fullName>
    </submittedName>
</protein>
<dbReference type="PRINTS" id="PR00039">
    <property type="entry name" value="HTHLYSR"/>
</dbReference>
<dbReference type="SUPFAM" id="SSF46785">
    <property type="entry name" value="Winged helix' DNA-binding domain"/>
    <property type="match status" value="1"/>
</dbReference>
<proteinExistence type="inferred from homology"/>
<dbReference type="OrthoDB" id="8928056at2"/>
<reference evidence="6 7" key="1">
    <citation type="submission" date="2020-04" db="EMBL/GenBank/DDBJ databases">
        <authorList>
            <person name="De Canck E."/>
        </authorList>
    </citation>
    <scope>NUCLEOTIDE SEQUENCE [LARGE SCALE GENOMIC DNA]</scope>
    <source>
        <strain evidence="6 7">LMG 6000</strain>
    </source>
</reference>
<keyword evidence="7" id="KW-1185">Reference proteome</keyword>
<dbReference type="PROSITE" id="PS50931">
    <property type="entry name" value="HTH_LYSR"/>
    <property type="match status" value="1"/>
</dbReference>
<dbReference type="FunFam" id="1.10.10.10:FF:000001">
    <property type="entry name" value="LysR family transcriptional regulator"/>
    <property type="match status" value="1"/>
</dbReference>
<dbReference type="Gene3D" id="3.40.190.290">
    <property type="match status" value="1"/>
</dbReference>
<dbReference type="InterPro" id="IPR036390">
    <property type="entry name" value="WH_DNA-bd_sf"/>
</dbReference>
<dbReference type="InterPro" id="IPR058163">
    <property type="entry name" value="LysR-type_TF_proteobact-type"/>
</dbReference>
<evidence type="ECO:0000256" key="1">
    <source>
        <dbReference type="ARBA" id="ARBA00009437"/>
    </source>
</evidence>
<name>A0A6S7EXA5_9BURK</name>
<dbReference type="AlphaFoldDB" id="A0A6S7EXA5"/>
<dbReference type="RefSeq" id="WP_042793805.1">
    <property type="nucleotide sequence ID" value="NZ_CADILH010000001.1"/>
</dbReference>
<dbReference type="PANTHER" id="PTHR30537">
    <property type="entry name" value="HTH-TYPE TRANSCRIPTIONAL REGULATOR"/>
    <property type="match status" value="1"/>
</dbReference>
<dbReference type="SUPFAM" id="SSF53850">
    <property type="entry name" value="Periplasmic binding protein-like II"/>
    <property type="match status" value="1"/>
</dbReference>
<gene>
    <name evidence="6" type="primary">dmlR_6</name>
    <name evidence="6" type="ORF">LMG6000_00881</name>
</gene>
<comment type="similarity">
    <text evidence="1">Belongs to the LysR transcriptional regulatory family.</text>
</comment>
<dbReference type="GO" id="GO:0003700">
    <property type="term" value="F:DNA-binding transcription factor activity"/>
    <property type="evidence" value="ECO:0007669"/>
    <property type="project" value="InterPro"/>
</dbReference>
<evidence type="ECO:0000256" key="4">
    <source>
        <dbReference type="ARBA" id="ARBA00023163"/>
    </source>
</evidence>
<dbReference type="InterPro" id="IPR036388">
    <property type="entry name" value="WH-like_DNA-bd_sf"/>
</dbReference>
<feature type="domain" description="HTH lysR-type" evidence="5">
    <location>
        <begin position="1"/>
        <end position="59"/>
    </location>
</feature>
<dbReference type="Pfam" id="PF00126">
    <property type="entry name" value="HTH_1"/>
    <property type="match status" value="1"/>
</dbReference>
<evidence type="ECO:0000313" key="6">
    <source>
        <dbReference type="EMBL" id="CAB3929828.1"/>
    </source>
</evidence>
<evidence type="ECO:0000259" key="5">
    <source>
        <dbReference type="PROSITE" id="PS50931"/>
    </source>
</evidence>
<evidence type="ECO:0000256" key="3">
    <source>
        <dbReference type="ARBA" id="ARBA00023125"/>
    </source>
</evidence>
<dbReference type="Proteomes" id="UP000494183">
    <property type="component" value="Unassembled WGS sequence"/>
</dbReference>
<dbReference type="Gene3D" id="1.10.10.10">
    <property type="entry name" value="Winged helix-like DNA-binding domain superfamily/Winged helix DNA-binding domain"/>
    <property type="match status" value="1"/>
</dbReference>
<dbReference type="CDD" id="cd08422">
    <property type="entry name" value="PBP2_CrgA_like"/>
    <property type="match status" value="1"/>
</dbReference>
<keyword evidence="2" id="KW-0805">Transcription regulation</keyword>
<sequence>MDTLRAMRAFVRAVDLGTLSAAAREQALSQPALSKIVAALEKELNVRLLERSTTRVVPTEQGKRFYERATRVLEEYSEAVADARGQTEKPAGFLRINAPVALGQFRLNAMVRDFLDDYPDIQVELILNDRYVDLVEEGVDVALRLGGNLPPNAIARKAAMSPRYLVAAPSYLARRGKPRIPPDLAAHEYVRFAWLASGDTLELHQGATLATVQTQGRFRVNNALAIRESLAMGAGIGLCPAWLVQDLLASGELLRVLPKWSATPQEAFLVYPSRRYQPLRARLLIDFLADRLGQLPGMQPSQPQTARTRFR</sequence>
<keyword evidence="4" id="KW-0804">Transcription</keyword>
<dbReference type="EMBL" id="CADILH010000001">
    <property type="protein sequence ID" value="CAB3929828.1"/>
    <property type="molecule type" value="Genomic_DNA"/>
</dbReference>
<dbReference type="InterPro" id="IPR005119">
    <property type="entry name" value="LysR_subst-bd"/>
</dbReference>